<keyword evidence="9" id="KW-0406">Ion transport</keyword>
<evidence type="ECO:0000256" key="9">
    <source>
        <dbReference type="ARBA" id="ARBA00023201"/>
    </source>
</evidence>
<dbReference type="PROSITE" id="PS00154">
    <property type="entry name" value="ATPASE_E1_E2"/>
    <property type="match status" value="1"/>
</dbReference>
<evidence type="ECO:0000313" key="13">
    <source>
        <dbReference type="EMBL" id="CAE7337985.1"/>
    </source>
</evidence>
<dbReference type="GO" id="GO:0005886">
    <property type="term" value="C:plasma membrane"/>
    <property type="evidence" value="ECO:0007669"/>
    <property type="project" value="TreeGrafter"/>
</dbReference>
<dbReference type="Proteomes" id="UP000604046">
    <property type="component" value="Unassembled WGS sequence"/>
</dbReference>
<evidence type="ECO:0000256" key="11">
    <source>
        <dbReference type="ARBA" id="ARBA00049499"/>
    </source>
</evidence>
<organism evidence="13 14">
    <name type="scientific">Symbiodinium natans</name>
    <dbReference type="NCBI Taxonomy" id="878477"/>
    <lineage>
        <taxon>Eukaryota</taxon>
        <taxon>Sar</taxon>
        <taxon>Alveolata</taxon>
        <taxon>Dinophyceae</taxon>
        <taxon>Suessiales</taxon>
        <taxon>Symbiodiniaceae</taxon>
        <taxon>Symbiodinium</taxon>
    </lineage>
</organism>
<dbReference type="Gene3D" id="3.40.50.1000">
    <property type="entry name" value="HAD superfamily/HAD-like"/>
    <property type="match status" value="1"/>
</dbReference>
<name>A0A812PKZ8_9DINO</name>
<dbReference type="GO" id="GO:0008554">
    <property type="term" value="F:P-type sodium transporter activity"/>
    <property type="evidence" value="ECO:0007669"/>
    <property type="project" value="UniProtKB-EC"/>
</dbReference>
<dbReference type="EMBL" id="CAJNDS010002120">
    <property type="protein sequence ID" value="CAE7337985.1"/>
    <property type="molecule type" value="Genomic_DNA"/>
</dbReference>
<keyword evidence="14" id="KW-1185">Reference proteome</keyword>
<reference evidence="13" key="1">
    <citation type="submission" date="2021-02" db="EMBL/GenBank/DDBJ databases">
        <authorList>
            <person name="Dougan E. K."/>
            <person name="Rhodes N."/>
            <person name="Thang M."/>
            <person name="Chan C."/>
        </authorList>
    </citation>
    <scope>NUCLEOTIDE SEQUENCE</scope>
</reference>
<keyword evidence="5" id="KW-1278">Translocase</keyword>
<evidence type="ECO:0000256" key="10">
    <source>
        <dbReference type="ARBA" id="ARBA00035029"/>
    </source>
</evidence>
<comment type="catalytic activity">
    <reaction evidence="11">
        <text>Na(+)(in) + ATP + H2O = Na(+)(out) + ADP + phosphate + H(+)</text>
        <dbReference type="Rhea" id="RHEA:14633"/>
        <dbReference type="ChEBI" id="CHEBI:15377"/>
        <dbReference type="ChEBI" id="CHEBI:15378"/>
        <dbReference type="ChEBI" id="CHEBI:29101"/>
        <dbReference type="ChEBI" id="CHEBI:30616"/>
        <dbReference type="ChEBI" id="CHEBI:43474"/>
        <dbReference type="ChEBI" id="CHEBI:456216"/>
        <dbReference type="EC" id="7.2.2.3"/>
    </reaction>
    <physiologicalReaction direction="left-to-right" evidence="11">
        <dbReference type="Rhea" id="RHEA:14634"/>
    </physiologicalReaction>
</comment>
<keyword evidence="3" id="KW-0547">Nucleotide-binding</keyword>
<dbReference type="Gene3D" id="3.40.1110.10">
    <property type="entry name" value="Calcium-transporting ATPase, cytoplasmic domain N"/>
    <property type="match status" value="1"/>
</dbReference>
<keyword evidence="9" id="KW-0739">Sodium transport</keyword>
<dbReference type="GO" id="GO:0005524">
    <property type="term" value="F:ATP binding"/>
    <property type="evidence" value="ECO:0007669"/>
    <property type="project" value="UniProtKB-KW"/>
</dbReference>
<evidence type="ECO:0000256" key="5">
    <source>
        <dbReference type="ARBA" id="ARBA00022967"/>
    </source>
</evidence>
<dbReference type="AlphaFoldDB" id="A0A812PKZ8"/>
<comment type="subcellular location">
    <subcellularLocation>
        <location evidence="1">Membrane</location>
        <topology evidence="1">Multi-pass membrane protein</topology>
    </subcellularLocation>
</comment>
<dbReference type="FunFam" id="3.40.50.1000:FF:000001">
    <property type="entry name" value="Phospholipid-transporting ATPase IC"/>
    <property type="match status" value="1"/>
</dbReference>
<sequence length="136" mass="15202">MPCCLSASIFRCRSIQQDKKMMYEAEGFNDGKVFAATTRSSNLCQELGQVGYIFSDKTGTLTQNDMALRRVSISGQRFGTFQNTKADVFGRRARMASMVVVSSRRCPVLTMQITMGAECERDYFNCSFCGGYCGRD</sequence>
<evidence type="ECO:0000256" key="12">
    <source>
        <dbReference type="ARBA" id="ARBA00067200"/>
    </source>
</evidence>
<keyword evidence="2" id="KW-0812">Transmembrane</keyword>
<evidence type="ECO:0000256" key="3">
    <source>
        <dbReference type="ARBA" id="ARBA00022741"/>
    </source>
</evidence>
<feature type="non-terminal residue" evidence="13">
    <location>
        <position position="1"/>
    </location>
</feature>
<keyword evidence="8" id="KW-0472">Membrane</keyword>
<dbReference type="SUPFAM" id="SSF56784">
    <property type="entry name" value="HAD-like"/>
    <property type="match status" value="1"/>
</dbReference>
<evidence type="ECO:0000256" key="2">
    <source>
        <dbReference type="ARBA" id="ARBA00022692"/>
    </source>
</evidence>
<keyword evidence="7" id="KW-0915">Sodium</keyword>
<dbReference type="InterPro" id="IPR018303">
    <property type="entry name" value="ATPase_P-typ_P_site"/>
</dbReference>
<evidence type="ECO:0000256" key="1">
    <source>
        <dbReference type="ARBA" id="ARBA00004141"/>
    </source>
</evidence>
<keyword evidence="6" id="KW-1133">Transmembrane helix</keyword>
<dbReference type="GO" id="GO:0045332">
    <property type="term" value="P:phospholipid translocation"/>
    <property type="evidence" value="ECO:0007669"/>
    <property type="project" value="TreeGrafter"/>
</dbReference>
<dbReference type="EC" id="7.2.2.3" evidence="10"/>
<evidence type="ECO:0000256" key="7">
    <source>
        <dbReference type="ARBA" id="ARBA00023053"/>
    </source>
</evidence>
<dbReference type="GO" id="GO:0140326">
    <property type="term" value="F:ATPase-coupled intramembrane lipid transporter activity"/>
    <property type="evidence" value="ECO:0007669"/>
    <property type="project" value="TreeGrafter"/>
</dbReference>
<dbReference type="InterPro" id="IPR023214">
    <property type="entry name" value="HAD_sf"/>
</dbReference>
<evidence type="ECO:0000256" key="6">
    <source>
        <dbReference type="ARBA" id="ARBA00022989"/>
    </source>
</evidence>
<keyword evidence="9" id="KW-0813">Transport</keyword>
<evidence type="ECO:0000256" key="8">
    <source>
        <dbReference type="ARBA" id="ARBA00023136"/>
    </source>
</evidence>
<gene>
    <name evidence="13" type="primary">ATP8B4</name>
    <name evidence="13" type="ORF">SNAT2548_LOCUS17688</name>
</gene>
<proteinExistence type="predicted"/>
<dbReference type="InterPro" id="IPR036412">
    <property type="entry name" value="HAD-like_sf"/>
</dbReference>
<keyword evidence="4" id="KW-0067">ATP-binding</keyword>
<dbReference type="OrthoDB" id="377733at2759"/>
<evidence type="ECO:0000313" key="14">
    <source>
        <dbReference type="Proteomes" id="UP000604046"/>
    </source>
</evidence>
<dbReference type="InterPro" id="IPR023299">
    <property type="entry name" value="ATPase_P-typ_cyto_dom_N"/>
</dbReference>
<accession>A0A812PKZ8</accession>
<evidence type="ECO:0000256" key="4">
    <source>
        <dbReference type="ARBA" id="ARBA00022840"/>
    </source>
</evidence>
<dbReference type="PANTHER" id="PTHR24092">
    <property type="entry name" value="PROBABLE PHOSPHOLIPID-TRANSPORTING ATPASE"/>
    <property type="match status" value="1"/>
</dbReference>
<protein>
    <recommendedName>
        <fullName evidence="12">P-type sodium-transporting ATPase4</fullName>
        <ecNumber evidence="10">7.2.2.3</ecNumber>
    </recommendedName>
</protein>
<comment type="caution">
    <text evidence="13">The sequence shown here is derived from an EMBL/GenBank/DDBJ whole genome shotgun (WGS) entry which is preliminary data.</text>
</comment>